<dbReference type="Pfam" id="PF22086">
    <property type="entry name" value="DUF6940"/>
    <property type="match status" value="1"/>
</dbReference>
<comment type="caution">
    <text evidence="2">The sequence shown here is derived from an EMBL/GenBank/DDBJ whole genome shotgun (WGS) entry which is preliminary data.</text>
</comment>
<evidence type="ECO:0000313" key="3">
    <source>
        <dbReference type="Proteomes" id="UP001230188"/>
    </source>
</evidence>
<organism evidence="2 3">
    <name type="scientific">Chrysophaeum taylorii</name>
    <dbReference type="NCBI Taxonomy" id="2483200"/>
    <lineage>
        <taxon>Eukaryota</taxon>
        <taxon>Sar</taxon>
        <taxon>Stramenopiles</taxon>
        <taxon>Ochrophyta</taxon>
        <taxon>Pelagophyceae</taxon>
        <taxon>Pelagomonadales</taxon>
        <taxon>Pelagomonadaceae</taxon>
        <taxon>Chrysophaeum</taxon>
    </lineage>
</organism>
<gene>
    <name evidence="2" type="ORF">CTAYLR_007451</name>
</gene>
<dbReference type="Proteomes" id="UP001230188">
    <property type="component" value="Unassembled WGS sequence"/>
</dbReference>
<protein>
    <submittedName>
        <fullName evidence="2">Uncharacterized protein</fullName>
    </submittedName>
</protein>
<keyword evidence="3" id="KW-1185">Reference proteome</keyword>
<dbReference type="EMBL" id="JAQMWT010000408">
    <property type="protein sequence ID" value="KAJ8601673.1"/>
    <property type="molecule type" value="Genomic_DNA"/>
</dbReference>
<dbReference type="AlphaFoldDB" id="A0AAD7UDG9"/>
<accession>A0AAD7UDG9</accession>
<reference evidence="2" key="1">
    <citation type="submission" date="2023-01" db="EMBL/GenBank/DDBJ databases">
        <title>Metagenome sequencing of chrysophaentin producing Chrysophaeum taylorii.</title>
        <authorList>
            <person name="Davison J."/>
            <person name="Bewley C."/>
        </authorList>
    </citation>
    <scope>NUCLEOTIDE SEQUENCE</scope>
    <source>
        <strain evidence="2">NIES-1699</strain>
    </source>
</reference>
<sequence>MAVAEPLATKAEGRVSPDGRVRAVATSQGPRRQRVKLEWTDGRQLSFAETIHAWRQAPNFGAWFSSILADAPFDAFFWECPPTTKAVANATPFEFAIVRARGFARASPADFSEHLDCADVVATFPNLGGDAVLCAPCELAGVPRETYGHLAAFSRDAPADQLNALWRHVGAALATALEDRGPRPTWLSTEGSGVPWLHVRLDSSPKYYKTDAFRPPPNFPPPP</sequence>
<evidence type="ECO:0000313" key="2">
    <source>
        <dbReference type="EMBL" id="KAJ8601673.1"/>
    </source>
</evidence>
<evidence type="ECO:0000256" key="1">
    <source>
        <dbReference type="SAM" id="MobiDB-lite"/>
    </source>
</evidence>
<dbReference type="InterPro" id="IPR054220">
    <property type="entry name" value="DUF6940"/>
</dbReference>
<proteinExistence type="predicted"/>
<name>A0AAD7UDG9_9STRA</name>
<feature type="compositionally biased region" description="Basic and acidic residues" evidence="1">
    <location>
        <begin position="11"/>
        <end position="21"/>
    </location>
</feature>
<feature type="region of interest" description="Disordered" evidence="1">
    <location>
        <begin position="1"/>
        <end position="29"/>
    </location>
</feature>